<dbReference type="Gene3D" id="3.40.30.10">
    <property type="entry name" value="Glutaredoxin"/>
    <property type="match status" value="1"/>
</dbReference>
<gene>
    <name evidence="9" type="ORF">GCM10009691_37040</name>
</gene>
<feature type="compositionally biased region" description="Polar residues" evidence="6">
    <location>
        <begin position="56"/>
        <end position="66"/>
    </location>
</feature>
<keyword evidence="7" id="KW-0472">Membrane</keyword>
<evidence type="ECO:0000313" key="9">
    <source>
        <dbReference type="EMBL" id="GAA1559615.1"/>
    </source>
</evidence>
<evidence type="ECO:0000259" key="8">
    <source>
        <dbReference type="PROSITE" id="PS51352"/>
    </source>
</evidence>
<dbReference type="SUPFAM" id="SSF52833">
    <property type="entry name" value="Thioredoxin-like"/>
    <property type="match status" value="1"/>
</dbReference>
<dbReference type="InterPro" id="IPR036249">
    <property type="entry name" value="Thioredoxin-like_sf"/>
</dbReference>
<evidence type="ECO:0000256" key="4">
    <source>
        <dbReference type="ARBA" id="ARBA00023157"/>
    </source>
</evidence>
<sequence length="262" mass="28345">MRCLGCVLIRLSQPDFPKEVPVFRSARGPMVWLVPLAVIVLATVLIGVVIANQDSPDDSATAQKPDSQSESGSSGEEIDLSFVEHRVEDDSRALGDVDAPVTLVMFSDYQCPYCASWNAETMPTMMEYVDKGDLRIEMRDLAVFGEESERAARAAYAAGLQGKYWEFHNAMFEGGEHPPKSELDDDSLVATAQDLGLDPTKFKGDMNSVEAHDEFEANAQEGYSLGVTSTPTFVIGGKPLVGAQPTKEFVSAVDNALAEAEG</sequence>
<accession>A0ABP4NCI1</accession>
<dbReference type="EMBL" id="BAAALY010000018">
    <property type="protein sequence ID" value="GAA1559615.1"/>
    <property type="molecule type" value="Genomic_DNA"/>
</dbReference>
<comment type="caution">
    <text evidence="9">The sequence shown here is derived from an EMBL/GenBank/DDBJ whole genome shotgun (WGS) entry which is preliminary data.</text>
</comment>
<evidence type="ECO:0000313" key="10">
    <source>
        <dbReference type="Proteomes" id="UP001501791"/>
    </source>
</evidence>
<evidence type="ECO:0000256" key="7">
    <source>
        <dbReference type="SAM" id="Phobius"/>
    </source>
</evidence>
<keyword evidence="2" id="KW-0732">Signal</keyword>
<evidence type="ECO:0000256" key="6">
    <source>
        <dbReference type="SAM" id="MobiDB-lite"/>
    </source>
</evidence>
<keyword evidence="10" id="KW-1185">Reference proteome</keyword>
<organism evidence="9 10">
    <name type="scientific">Brevibacterium picturae</name>
    <dbReference type="NCBI Taxonomy" id="260553"/>
    <lineage>
        <taxon>Bacteria</taxon>
        <taxon>Bacillati</taxon>
        <taxon>Actinomycetota</taxon>
        <taxon>Actinomycetes</taxon>
        <taxon>Micrococcales</taxon>
        <taxon>Brevibacteriaceae</taxon>
        <taxon>Brevibacterium</taxon>
    </lineage>
</organism>
<name>A0ABP4NCI1_9MICO</name>
<feature type="domain" description="Thioredoxin" evidence="8">
    <location>
        <begin position="49"/>
        <end position="258"/>
    </location>
</feature>
<reference evidence="10" key="1">
    <citation type="journal article" date="2019" name="Int. J. Syst. Evol. Microbiol.">
        <title>The Global Catalogue of Microorganisms (GCM) 10K type strain sequencing project: providing services to taxonomists for standard genome sequencing and annotation.</title>
        <authorList>
            <consortium name="The Broad Institute Genomics Platform"/>
            <consortium name="The Broad Institute Genome Sequencing Center for Infectious Disease"/>
            <person name="Wu L."/>
            <person name="Ma J."/>
        </authorList>
    </citation>
    <scope>NUCLEOTIDE SEQUENCE [LARGE SCALE GENOMIC DNA]</scope>
    <source>
        <strain evidence="10">JCM 13319</strain>
    </source>
</reference>
<proteinExistence type="inferred from homology"/>
<dbReference type="Proteomes" id="UP001501791">
    <property type="component" value="Unassembled WGS sequence"/>
</dbReference>
<evidence type="ECO:0000256" key="5">
    <source>
        <dbReference type="ARBA" id="ARBA00023284"/>
    </source>
</evidence>
<dbReference type="InterPro" id="IPR013766">
    <property type="entry name" value="Thioredoxin_domain"/>
</dbReference>
<evidence type="ECO:0000256" key="2">
    <source>
        <dbReference type="ARBA" id="ARBA00022729"/>
    </source>
</evidence>
<evidence type="ECO:0000256" key="1">
    <source>
        <dbReference type="ARBA" id="ARBA00005791"/>
    </source>
</evidence>
<keyword evidence="7" id="KW-0812">Transmembrane</keyword>
<dbReference type="RefSeq" id="WP_346037168.1">
    <property type="nucleotide sequence ID" value="NZ_BAAALY010000018.1"/>
</dbReference>
<dbReference type="PROSITE" id="PS51352">
    <property type="entry name" value="THIOREDOXIN_2"/>
    <property type="match status" value="1"/>
</dbReference>
<dbReference type="PANTHER" id="PTHR13887:SF14">
    <property type="entry name" value="DISULFIDE BOND FORMATION PROTEIN D"/>
    <property type="match status" value="1"/>
</dbReference>
<keyword evidence="7" id="KW-1133">Transmembrane helix</keyword>
<dbReference type="Pfam" id="PF13462">
    <property type="entry name" value="Thioredoxin_4"/>
    <property type="match status" value="1"/>
</dbReference>
<feature type="region of interest" description="Disordered" evidence="6">
    <location>
        <begin position="56"/>
        <end position="76"/>
    </location>
</feature>
<comment type="similarity">
    <text evidence="1">Belongs to the thioredoxin family. DsbA subfamily.</text>
</comment>
<keyword evidence="5" id="KW-0676">Redox-active center</keyword>
<feature type="transmembrane region" description="Helical" evidence="7">
    <location>
        <begin position="30"/>
        <end position="51"/>
    </location>
</feature>
<dbReference type="InterPro" id="IPR012336">
    <property type="entry name" value="Thioredoxin-like_fold"/>
</dbReference>
<keyword evidence="4" id="KW-1015">Disulfide bond</keyword>
<protein>
    <submittedName>
        <fullName evidence="9">Thioredoxin domain-containing protein</fullName>
    </submittedName>
</protein>
<keyword evidence="3" id="KW-0560">Oxidoreductase</keyword>
<dbReference type="PANTHER" id="PTHR13887">
    <property type="entry name" value="GLUTATHIONE S-TRANSFERASE KAPPA"/>
    <property type="match status" value="1"/>
</dbReference>
<evidence type="ECO:0000256" key="3">
    <source>
        <dbReference type="ARBA" id="ARBA00023002"/>
    </source>
</evidence>